<dbReference type="EMBL" id="FQVY01000001">
    <property type="protein sequence ID" value="SHF65415.1"/>
    <property type="molecule type" value="Genomic_DNA"/>
</dbReference>
<comment type="caution">
    <text evidence="3">The sequence shown here is derived from an EMBL/GenBank/DDBJ whole genome shotgun (WGS) entry which is preliminary data.</text>
</comment>
<dbReference type="PANTHER" id="PTHR34818">
    <property type="entry name" value="PROTEIN BLI-3"/>
    <property type="match status" value="1"/>
</dbReference>
<proteinExistence type="predicted"/>
<dbReference type="AlphaFoldDB" id="A0AAQ1MB06"/>
<dbReference type="Gene3D" id="2.30.110.10">
    <property type="entry name" value="Electron Transport, Fmn-binding Protein, Chain A"/>
    <property type="match status" value="1"/>
</dbReference>
<dbReference type="SUPFAM" id="SSF50475">
    <property type="entry name" value="FMN-binding split barrel"/>
    <property type="match status" value="1"/>
</dbReference>
<dbReference type="EMBL" id="WWVX01000001">
    <property type="protein sequence ID" value="MZL68567.1"/>
    <property type="molecule type" value="Genomic_DNA"/>
</dbReference>
<dbReference type="RefSeq" id="WP_021659384.1">
    <property type="nucleotide sequence ID" value="NZ_FQVY01000001.1"/>
</dbReference>
<evidence type="ECO:0000313" key="4">
    <source>
        <dbReference type="Proteomes" id="UP000184089"/>
    </source>
</evidence>
<reference evidence="4" key="1">
    <citation type="submission" date="2016-11" db="EMBL/GenBank/DDBJ databases">
        <authorList>
            <person name="Jaros S."/>
            <person name="Januszkiewicz K."/>
            <person name="Wedrychowicz H."/>
        </authorList>
    </citation>
    <scope>NUCLEOTIDE SEQUENCE [LARGE SCALE GENOMIC DNA]</scope>
    <source>
        <strain evidence="4">DSM 4029</strain>
    </source>
</reference>
<accession>A0AAQ1MB06</accession>
<dbReference type="Proteomes" id="UP000184089">
    <property type="component" value="Unassembled WGS sequence"/>
</dbReference>
<sequence>MREIVSFLQDAGAFFLATDDGGQPRVRPFGSVMEFEGKLFFCTENTKAVYRQLAANPKCEICALKGEEWLRLCGKAVFVDDKAAKEAMFAADPALDAIYGTPENPEYVVFYLDGLTALLYPEEGEPTKLL</sequence>
<dbReference type="InterPro" id="IPR052917">
    <property type="entry name" value="Stress-Dev_Protein"/>
</dbReference>
<keyword evidence="5" id="KW-1185">Reference proteome</keyword>
<protein>
    <submittedName>
        <fullName evidence="2">Pyridoxamine 5'-phosphate oxidase family protein</fullName>
    </submittedName>
    <submittedName>
        <fullName evidence="3">Uncharacterized protein, pyridoxamine 5'-phosphate oxidase (PNPOx-like) family</fullName>
    </submittedName>
</protein>
<evidence type="ECO:0000313" key="2">
    <source>
        <dbReference type="EMBL" id="MZL68567.1"/>
    </source>
</evidence>
<organism evidence="3 4">
    <name type="scientific">Bittarella massiliensis</name>
    <name type="common">ex Durand et al. 2017</name>
    <dbReference type="NCBI Taxonomy" id="1720313"/>
    <lineage>
        <taxon>Bacteria</taxon>
        <taxon>Bacillati</taxon>
        <taxon>Bacillota</taxon>
        <taxon>Clostridia</taxon>
        <taxon>Eubacteriales</taxon>
        <taxon>Oscillospiraceae</taxon>
        <taxon>Bittarella (ex Durand et al. 2017)</taxon>
    </lineage>
</organism>
<name>A0AAQ1MB06_9FIRM</name>
<dbReference type="InterPro" id="IPR012349">
    <property type="entry name" value="Split_barrel_FMN-bd"/>
</dbReference>
<reference evidence="3" key="2">
    <citation type="submission" date="2016-11" db="EMBL/GenBank/DDBJ databases">
        <authorList>
            <person name="Varghese N."/>
            <person name="Submissions S."/>
        </authorList>
    </citation>
    <scope>NUCLEOTIDE SEQUENCE</scope>
    <source>
        <strain evidence="3">DSM 4029</strain>
    </source>
</reference>
<dbReference type="PANTHER" id="PTHR34818:SF1">
    <property type="entry name" value="PROTEIN BLI-3"/>
    <property type="match status" value="1"/>
</dbReference>
<evidence type="ECO:0000313" key="3">
    <source>
        <dbReference type="EMBL" id="SHF65415.1"/>
    </source>
</evidence>
<reference evidence="2 5" key="3">
    <citation type="journal article" date="2019" name="Nat. Med.">
        <title>A library of human gut bacterial isolates paired with longitudinal multiomics data enables mechanistic microbiome research.</title>
        <authorList>
            <person name="Poyet M."/>
            <person name="Groussin M."/>
            <person name="Gibbons S.M."/>
            <person name="Avila-Pacheco J."/>
            <person name="Jiang X."/>
            <person name="Kearney S.M."/>
            <person name="Perrotta A.R."/>
            <person name="Berdy B."/>
            <person name="Zhao S."/>
            <person name="Lieberman T.D."/>
            <person name="Swanson P.K."/>
            <person name="Smith M."/>
            <person name="Roesemann S."/>
            <person name="Alexander J.E."/>
            <person name="Rich S.A."/>
            <person name="Livny J."/>
            <person name="Vlamakis H."/>
            <person name="Clish C."/>
            <person name="Bullock K."/>
            <person name="Deik A."/>
            <person name="Scott J."/>
            <person name="Pierce K.A."/>
            <person name="Xavier R.J."/>
            <person name="Alm E.J."/>
        </authorList>
    </citation>
    <scope>NUCLEOTIDE SEQUENCE [LARGE SCALE GENOMIC DNA]</scope>
    <source>
        <strain evidence="2 5">BIOML-A2</strain>
    </source>
</reference>
<gene>
    <name evidence="2" type="ORF">GT747_02095</name>
    <name evidence="3" type="ORF">SAMN05444424_0213</name>
</gene>
<dbReference type="InterPro" id="IPR011576">
    <property type="entry name" value="Pyridox_Oxase_N"/>
</dbReference>
<dbReference type="Proteomes" id="UP000474718">
    <property type="component" value="Unassembled WGS sequence"/>
</dbReference>
<feature type="domain" description="Pyridoxamine 5'-phosphate oxidase N-terminal" evidence="1">
    <location>
        <begin position="3"/>
        <end position="89"/>
    </location>
</feature>
<evidence type="ECO:0000259" key="1">
    <source>
        <dbReference type="Pfam" id="PF01243"/>
    </source>
</evidence>
<dbReference type="Pfam" id="PF01243">
    <property type="entry name" value="PNPOx_N"/>
    <property type="match status" value="1"/>
</dbReference>
<evidence type="ECO:0000313" key="5">
    <source>
        <dbReference type="Proteomes" id="UP000474718"/>
    </source>
</evidence>